<comment type="caution">
    <text evidence="2">The sequence shown here is derived from an EMBL/GenBank/DDBJ whole genome shotgun (WGS) entry which is preliminary data.</text>
</comment>
<dbReference type="InterPro" id="IPR039315">
    <property type="entry name" value="CheW"/>
</dbReference>
<dbReference type="InterPro" id="IPR002545">
    <property type="entry name" value="CheW-lke_dom"/>
</dbReference>
<dbReference type="SUPFAM" id="SSF50341">
    <property type="entry name" value="CheW-like"/>
    <property type="match status" value="1"/>
</dbReference>
<feature type="domain" description="CheW-like" evidence="1">
    <location>
        <begin position="8"/>
        <end position="148"/>
    </location>
</feature>
<dbReference type="PROSITE" id="PS50851">
    <property type="entry name" value="CHEW"/>
    <property type="match status" value="1"/>
</dbReference>
<dbReference type="Gene3D" id="2.30.30.40">
    <property type="entry name" value="SH3 Domains"/>
    <property type="match status" value="1"/>
</dbReference>
<dbReference type="GO" id="GO:0007165">
    <property type="term" value="P:signal transduction"/>
    <property type="evidence" value="ECO:0007669"/>
    <property type="project" value="InterPro"/>
</dbReference>
<dbReference type="EMBL" id="VDUW01000001">
    <property type="protein sequence ID" value="TXL67702.1"/>
    <property type="molecule type" value="Genomic_DNA"/>
</dbReference>
<evidence type="ECO:0000313" key="3">
    <source>
        <dbReference type="Proteomes" id="UP000321574"/>
    </source>
</evidence>
<accession>A0A5C8P2W1</accession>
<sequence>MDSIDLVNEKAIVFQLANEEYVIPVRHVGGIERLHPITRVPQTKNYIKGVINLRGVVTPIIDLRIRFGMEPKEHDESTRIIIVHFNELEVGFVVDGANDVIDITKQSIEPTPEVIGSVKHDYITGVVNLKERLLIVLDLEKTLTNNDFQEVQQIKNMEG</sequence>
<name>A0A5C8P2W1_9BACI</name>
<keyword evidence="3" id="KW-1185">Reference proteome</keyword>
<dbReference type="RefSeq" id="WP_147665371.1">
    <property type="nucleotide sequence ID" value="NZ_VDUW01000001.1"/>
</dbReference>
<protein>
    <submittedName>
        <fullName evidence="2">Purine-binding chemotaxis protein CheW</fullName>
    </submittedName>
</protein>
<evidence type="ECO:0000313" key="2">
    <source>
        <dbReference type="EMBL" id="TXL67702.1"/>
    </source>
</evidence>
<dbReference type="CDD" id="cd00732">
    <property type="entry name" value="CheW"/>
    <property type="match status" value="1"/>
</dbReference>
<organism evidence="2 3">
    <name type="scientific">Cerasibacillus terrae</name>
    <dbReference type="NCBI Taxonomy" id="2498845"/>
    <lineage>
        <taxon>Bacteria</taxon>
        <taxon>Bacillati</taxon>
        <taxon>Bacillota</taxon>
        <taxon>Bacilli</taxon>
        <taxon>Bacillales</taxon>
        <taxon>Bacillaceae</taxon>
        <taxon>Cerasibacillus</taxon>
    </lineage>
</organism>
<dbReference type="GO" id="GO:0005829">
    <property type="term" value="C:cytosol"/>
    <property type="evidence" value="ECO:0007669"/>
    <property type="project" value="TreeGrafter"/>
</dbReference>
<dbReference type="Pfam" id="PF01584">
    <property type="entry name" value="CheW"/>
    <property type="match status" value="1"/>
</dbReference>
<evidence type="ECO:0000259" key="1">
    <source>
        <dbReference type="PROSITE" id="PS50851"/>
    </source>
</evidence>
<dbReference type="OrthoDB" id="9794382at2"/>
<proteinExistence type="predicted"/>
<dbReference type="PANTHER" id="PTHR22617:SF23">
    <property type="entry name" value="CHEMOTAXIS PROTEIN CHEW"/>
    <property type="match status" value="1"/>
</dbReference>
<dbReference type="AlphaFoldDB" id="A0A5C8P2W1"/>
<dbReference type="SMART" id="SM00260">
    <property type="entry name" value="CheW"/>
    <property type="match status" value="1"/>
</dbReference>
<reference evidence="2 3" key="1">
    <citation type="submission" date="2019-06" db="EMBL/GenBank/DDBJ databases">
        <title>Cerasibacillus sp. nov., isolated from maize field.</title>
        <authorList>
            <person name="Lin S.-Y."/>
            <person name="Tsai C.-F."/>
            <person name="Young C.-C."/>
        </authorList>
    </citation>
    <scope>NUCLEOTIDE SEQUENCE [LARGE SCALE GENOMIC DNA]</scope>
    <source>
        <strain evidence="2 3">CC-CFT480</strain>
    </source>
</reference>
<dbReference type="GO" id="GO:0006935">
    <property type="term" value="P:chemotaxis"/>
    <property type="evidence" value="ECO:0007669"/>
    <property type="project" value="InterPro"/>
</dbReference>
<dbReference type="Gene3D" id="2.40.50.180">
    <property type="entry name" value="CheA-289, Domain 4"/>
    <property type="match status" value="1"/>
</dbReference>
<dbReference type="PANTHER" id="PTHR22617">
    <property type="entry name" value="CHEMOTAXIS SENSOR HISTIDINE KINASE-RELATED"/>
    <property type="match status" value="1"/>
</dbReference>
<dbReference type="InterPro" id="IPR036061">
    <property type="entry name" value="CheW-like_dom_sf"/>
</dbReference>
<dbReference type="Proteomes" id="UP000321574">
    <property type="component" value="Unassembled WGS sequence"/>
</dbReference>
<gene>
    <name evidence="2" type="ORF">FHP05_01410</name>
</gene>